<evidence type="ECO:0000313" key="1">
    <source>
        <dbReference type="EMBL" id="KAK3315771.1"/>
    </source>
</evidence>
<name>A0AAE0I1C1_9PEZI</name>
<organism evidence="1 2">
    <name type="scientific">Apodospora peruviana</name>
    <dbReference type="NCBI Taxonomy" id="516989"/>
    <lineage>
        <taxon>Eukaryota</taxon>
        <taxon>Fungi</taxon>
        <taxon>Dikarya</taxon>
        <taxon>Ascomycota</taxon>
        <taxon>Pezizomycotina</taxon>
        <taxon>Sordariomycetes</taxon>
        <taxon>Sordariomycetidae</taxon>
        <taxon>Sordariales</taxon>
        <taxon>Lasiosphaeriaceae</taxon>
        <taxon>Apodospora</taxon>
    </lineage>
</organism>
<dbReference type="Pfam" id="PF15891">
    <property type="entry name" value="Nuc_deoxyri_tr2"/>
    <property type="match status" value="1"/>
</dbReference>
<protein>
    <submittedName>
        <fullName evidence="1">Uncharacterized protein</fullName>
    </submittedName>
</protein>
<dbReference type="SUPFAM" id="SSF52309">
    <property type="entry name" value="N-(deoxy)ribosyltransferase-like"/>
    <property type="match status" value="1"/>
</dbReference>
<proteinExistence type="predicted"/>
<keyword evidence="2" id="KW-1185">Reference proteome</keyword>
<reference evidence="1" key="2">
    <citation type="submission" date="2023-06" db="EMBL/GenBank/DDBJ databases">
        <authorList>
            <consortium name="Lawrence Berkeley National Laboratory"/>
            <person name="Haridas S."/>
            <person name="Hensen N."/>
            <person name="Bonometti L."/>
            <person name="Westerberg I."/>
            <person name="Brannstrom I.O."/>
            <person name="Guillou S."/>
            <person name="Cros-Aarteil S."/>
            <person name="Calhoun S."/>
            <person name="Kuo A."/>
            <person name="Mondo S."/>
            <person name="Pangilinan J."/>
            <person name="Riley R."/>
            <person name="Labutti K."/>
            <person name="Andreopoulos B."/>
            <person name="Lipzen A."/>
            <person name="Chen C."/>
            <person name="Yanf M."/>
            <person name="Daum C."/>
            <person name="Ng V."/>
            <person name="Clum A."/>
            <person name="Steindorff A."/>
            <person name="Ohm R."/>
            <person name="Martin F."/>
            <person name="Silar P."/>
            <person name="Natvig D."/>
            <person name="Lalanne C."/>
            <person name="Gautier V."/>
            <person name="Ament-Velasquez S.L."/>
            <person name="Kruys A."/>
            <person name="Hutchinson M.I."/>
            <person name="Powell A.J."/>
            <person name="Barry K."/>
            <person name="Miller A.N."/>
            <person name="Grigoriev I.V."/>
            <person name="Debuchy R."/>
            <person name="Gladieux P."/>
            <person name="Thoren M.H."/>
            <person name="Johannesson H."/>
        </authorList>
    </citation>
    <scope>NUCLEOTIDE SEQUENCE</scope>
    <source>
        <strain evidence="1">CBS 118394</strain>
    </source>
</reference>
<reference evidence="1" key="1">
    <citation type="journal article" date="2023" name="Mol. Phylogenet. Evol.">
        <title>Genome-scale phylogeny and comparative genomics of the fungal order Sordariales.</title>
        <authorList>
            <person name="Hensen N."/>
            <person name="Bonometti L."/>
            <person name="Westerberg I."/>
            <person name="Brannstrom I.O."/>
            <person name="Guillou S."/>
            <person name="Cros-Aarteil S."/>
            <person name="Calhoun S."/>
            <person name="Haridas S."/>
            <person name="Kuo A."/>
            <person name="Mondo S."/>
            <person name="Pangilinan J."/>
            <person name="Riley R."/>
            <person name="LaButti K."/>
            <person name="Andreopoulos B."/>
            <person name="Lipzen A."/>
            <person name="Chen C."/>
            <person name="Yan M."/>
            <person name="Daum C."/>
            <person name="Ng V."/>
            <person name="Clum A."/>
            <person name="Steindorff A."/>
            <person name="Ohm R.A."/>
            <person name="Martin F."/>
            <person name="Silar P."/>
            <person name="Natvig D.O."/>
            <person name="Lalanne C."/>
            <person name="Gautier V."/>
            <person name="Ament-Velasquez S.L."/>
            <person name="Kruys A."/>
            <person name="Hutchinson M.I."/>
            <person name="Powell A.J."/>
            <person name="Barry K."/>
            <person name="Miller A.N."/>
            <person name="Grigoriev I.V."/>
            <person name="Debuchy R."/>
            <person name="Gladieux P."/>
            <person name="Hiltunen Thoren M."/>
            <person name="Johannesson H."/>
        </authorList>
    </citation>
    <scope>NUCLEOTIDE SEQUENCE</scope>
    <source>
        <strain evidence="1">CBS 118394</strain>
    </source>
</reference>
<evidence type="ECO:0000313" key="2">
    <source>
        <dbReference type="Proteomes" id="UP001283341"/>
    </source>
</evidence>
<dbReference type="EMBL" id="JAUEDM010000005">
    <property type="protein sequence ID" value="KAK3315771.1"/>
    <property type="molecule type" value="Genomic_DNA"/>
</dbReference>
<dbReference type="Proteomes" id="UP001283341">
    <property type="component" value="Unassembled WGS sequence"/>
</dbReference>
<comment type="caution">
    <text evidence="1">The sequence shown here is derived from an EMBL/GenBank/DDBJ whole genome shotgun (WGS) entry which is preliminary data.</text>
</comment>
<accession>A0AAE0I1C1</accession>
<dbReference type="InterPro" id="IPR039470">
    <property type="entry name" value="Nuc_deoxyri_tr2"/>
</dbReference>
<dbReference type="AlphaFoldDB" id="A0AAE0I1C1"/>
<gene>
    <name evidence="1" type="ORF">B0H66DRAFT_604088</name>
</gene>
<dbReference type="Gene3D" id="3.40.50.450">
    <property type="match status" value="1"/>
</dbReference>
<sequence>MSDVGSKHQKAQVVVAPSRPTIAGQKSVFLAGTTTRTAGPDWRETLTNALSHLPVTIFNPMRTDWDSTWQEDPAFEPFREQVEWELDMQEHADIVVVYYGPHTDAPISLLELGLCARSGKAIVACHREYKKRGNVYIVSQRLGIEFVDVEDDLVAVVDRRLKNLLEETREEAS</sequence>